<dbReference type="InterPro" id="IPR000011">
    <property type="entry name" value="UBQ/SUMO-activ_enz_E1-like"/>
</dbReference>
<keyword evidence="7 11" id="KW-0547">Nucleotide-binding</keyword>
<dbReference type="Proteomes" id="UP001162972">
    <property type="component" value="Chromosome 9"/>
</dbReference>
<keyword evidence="6 11" id="KW-0436">Ligase</keyword>
<dbReference type="CDD" id="cd01491">
    <property type="entry name" value="Ube1_repeat1"/>
    <property type="match status" value="1"/>
</dbReference>
<evidence type="ECO:0000313" key="14">
    <source>
        <dbReference type="EMBL" id="KAJ6409349.1"/>
    </source>
</evidence>
<dbReference type="Gene3D" id="3.40.50.12550">
    <property type="entry name" value="Ubiquitin-activating enzyme E1, inactive adenylation domain, subdomain 2"/>
    <property type="match status" value="1"/>
</dbReference>
<evidence type="ECO:0000256" key="12">
    <source>
        <dbReference type="SAM" id="Phobius"/>
    </source>
</evidence>
<feature type="domain" description="Ubiquitin-activating enzyme E1 C-terminal" evidence="13">
    <location>
        <begin position="1000"/>
        <end position="1122"/>
    </location>
</feature>
<dbReference type="AlphaFoldDB" id="A0AAD6NY54"/>
<evidence type="ECO:0000256" key="2">
    <source>
        <dbReference type="ARBA" id="ARBA00002457"/>
    </source>
</evidence>
<dbReference type="InterPro" id="IPR035985">
    <property type="entry name" value="Ubiquitin-activating_enz"/>
</dbReference>
<dbReference type="Pfam" id="PF09358">
    <property type="entry name" value="E1_UFD"/>
    <property type="match status" value="1"/>
</dbReference>
<dbReference type="PROSITE" id="PS00536">
    <property type="entry name" value="UBIQUITIN_ACTIVAT_1"/>
    <property type="match status" value="1"/>
</dbReference>
<accession>A0AAD6NY54</accession>
<dbReference type="Gene3D" id="3.50.50.80">
    <property type="entry name" value="Ubiquitin-activating enzyme E1, inactive adenylation domain, subdomain 1"/>
    <property type="match status" value="1"/>
</dbReference>
<feature type="transmembrane region" description="Helical" evidence="12">
    <location>
        <begin position="29"/>
        <end position="47"/>
    </location>
</feature>
<dbReference type="Gene3D" id="3.40.50.720">
    <property type="entry name" value="NAD(P)-binding Rossmann-like Domain"/>
    <property type="match status" value="1"/>
</dbReference>
<dbReference type="FunFam" id="3.10.290.60:FF:000001">
    <property type="entry name" value="Ubiquitin-activating enzyme E1 2"/>
    <property type="match status" value="1"/>
</dbReference>
<dbReference type="GO" id="GO:0005524">
    <property type="term" value="F:ATP binding"/>
    <property type="evidence" value="ECO:0007669"/>
    <property type="project" value="UniProtKB-KW"/>
</dbReference>
<dbReference type="InterPro" id="IPR042063">
    <property type="entry name" value="Ubi_acti_E1_SCCH"/>
</dbReference>
<dbReference type="GO" id="GO:0005634">
    <property type="term" value="C:nucleus"/>
    <property type="evidence" value="ECO:0007669"/>
    <property type="project" value="TreeGrafter"/>
</dbReference>
<evidence type="ECO:0000256" key="8">
    <source>
        <dbReference type="ARBA" id="ARBA00022786"/>
    </source>
</evidence>
<evidence type="ECO:0000313" key="15">
    <source>
        <dbReference type="Proteomes" id="UP001162972"/>
    </source>
</evidence>
<dbReference type="InterPro" id="IPR033127">
    <property type="entry name" value="UBQ-activ_enz_E1_Cys_AS"/>
</dbReference>
<keyword evidence="9 11" id="KW-0067">ATP-binding</keyword>
<dbReference type="FunFam" id="1.10.10.2660:FF:000002">
    <property type="entry name" value="Ubiquitin-activating enzyme E1 2"/>
    <property type="match status" value="1"/>
</dbReference>
<gene>
    <name evidence="14" type="ORF">OIU84_008943</name>
</gene>
<protein>
    <recommendedName>
        <fullName evidence="5">E1 ubiquitin-activating enzyme</fullName>
        <ecNumber evidence="5">6.2.1.45</ecNumber>
    </recommendedName>
</protein>
<dbReference type="CDD" id="cd01490">
    <property type="entry name" value="Ube1_repeat2"/>
    <property type="match status" value="1"/>
</dbReference>
<dbReference type="InterPro" id="IPR032420">
    <property type="entry name" value="E1_4HB"/>
</dbReference>
<comment type="pathway">
    <text evidence="3">Protein modification; protein ubiquitination.</text>
</comment>
<evidence type="ECO:0000256" key="7">
    <source>
        <dbReference type="ARBA" id="ARBA00022741"/>
    </source>
</evidence>
<dbReference type="Gene3D" id="2.40.30.180">
    <property type="entry name" value="Ubiquitin-activating enzyme E1, FCCH domain"/>
    <property type="match status" value="1"/>
</dbReference>
<dbReference type="InterPro" id="IPR019572">
    <property type="entry name" value="UBA_E1_SCCH"/>
</dbReference>
<dbReference type="InterPro" id="IPR045886">
    <property type="entry name" value="ThiF/MoeB/HesA"/>
</dbReference>
<dbReference type="InterPro" id="IPR018965">
    <property type="entry name" value="Ub-activating_enz_E1_C"/>
</dbReference>
<keyword evidence="15" id="KW-1185">Reference proteome</keyword>
<comment type="similarity">
    <text evidence="4 11">Belongs to the ubiquitin-activating E1 family.</text>
</comment>
<dbReference type="GO" id="GO:0004839">
    <property type="term" value="F:ubiquitin activating enzyme activity"/>
    <property type="evidence" value="ECO:0007669"/>
    <property type="project" value="UniProtKB-EC"/>
</dbReference>
<dbReference type="PRINTS" id="PR01849">
    <property type="entry name" value="UBIQUITINACT"/>
</dbReference>
<reference evidence="14 15" key="1">
    <citation type="journal article" date="2023" name="Int. J. Mol. Sci.">
        <title>De Novo Assembly and Annotation of 11 Diverse Shrub Willow (Salix) Genomes Reveals Novel Gene Organization in Sex-Linked Regions.</title>
        <authorList>
            <person name="Hyden B."/>
            <person name="Feng K."/>
            <person name="Yates T.B."/>
            <person name="Jawdy S."/>
            <person name="Cereghino C."/>
            <person name="Smart L.B."/>
            <person name="Muchero W."/>
        </authorList>
    </citation>
    <scope>NUCLEOTIDE SEQUENCE [LARGE SCALE GENOMIC DNA]</scope>
    <source>
        <tissue evidence="14">Shoot tip</tissue>
    </source>
</reference>
<dbReference type="GO" id="GO:0006511">
    <property type="term" value="P:ubiquitin-dependent protein catabolic process"/>
    <property type="evidence" value="ECO:0007669"/>
    <property type="project" value="TreeGrafter"/>
</dbReference>
<dbReference type="SMART" id="SM00985">
    <property type="entry name" value="UBA_e1_C"/>
    <property type="match status" value="1"/>
</dbReference>
<dbReference type="SUPFAM" id="SSF69572">
    <property type="entry name" value="Activating enzymes of the ubiquitin-like proteins"/>
    <property type="match status" value="2"/>
</dbReference>
<name>A0AAD6NY54_9ROSI</name>
<dbReference type="FunFam" id="3.40.50.720:FF:000015">
    <property type="entry name" value="Ubiquitin-activating enzyme E1 1"/>
    <property type="match status" value="1"/>
</dbReference>
<feature type="active site" description="Glycyl thioester intermediate" evidence="10">
    <location>
        <position position="703"/>
    </location>
</feature>
<dbReference type="InterPro" id="IPR042302">
    <property type="entry name" value="E1_FCCH_sf"/>
</dbReference>
<evidence type="ECO:0000259" key="13">
    <source>
        <dbReference type="SMART" id="SM00985"/>
    </source>
</evidence>
<keyword evidence="8 11" id="KW-0833">Ubl conjugation pathway</keyword>
<dbReference type="PROSITE" id="PS00865">
    <property type="entry name" value="UBIQUITIN_ACTIVAT_2"/>
    <property type="match status" value="1"/>
</dbReference>
<dbReference type="InterPro" id="IPR018074">
    <property type="entry name" value="UBQ-activ_enz_E1_CS"/>
</dbReference>
<dbReference type="EMBL" id="JAPFFJ010000015">
    <property type="protein sequence ID" value="KAJ6409349.1"/>
    <property type="molecule type" value="Genomic_DNA"/>
</dbReference>
<proteinExistence type="inferred from homology"/>
<dbReference type="Pfam" id="PF10585">
    <property type="entry name" value="UBA_E1_SCCH"/>
    <property type="match status" value="1"/>
</dbReference>
<dbReference type="GO" id="GO:0005737">
    <property type="term" value="C:cytoplasm"/>
    <property type="evidence" value="ECO:0007669"/>
    <property type="project" value="TreeGrafter"/>
</dbReference>
<keyword evidence="12" id="KW-1133">Transmembrane helix</keyword>
<dbReference type="PANTHER" id="PTHR10953:SF215">
    <property type="entry name" value="UBIQUITIN-ACTIVATING ENZYME E1 1"/>
    <property type="match status" value="1"/>
</dbReference>
<evidence type="ECO:0000256" key="1">
    <source>
        <dbReference type="ARBA" id="ARBA00000488"/>
    </source>
</evidence>
<evidence type="ECO:0000256" key="9">
    <source>
        <dbReference type="ARBA" id="ARBA00022840"/>
    </source>
</evidence>
<dbReference type="InterPro" id="IPR000594">
    <property type="entry name" value="ThiF_NAD_FAD-bd"/>
</dbReference>
<keyword evidence="12" id="KW-0812">Transmembrane</keyword>
<dbReference type="GO" id="GO:0006974">
    <property type="term" value="P:DNA damage response"/>
    <property type="evidence" value="ECO:0007669"/>
    <property type="project" value="TreeGrafter"/>
</dbReference>
<dbReference type="Pfam" id="PF16191">
    <property type="entry name" value="E1_4HB"/>
    <property type="match status" value="1"/>
</dbReference>
<dbReference type="PANTHER" id="PTHR10953">
    <property type="entry name" value="UBIQUITIN-ACTIVATING ENZYME E1"/>
    <property type="match status" value="1"/>
</dbReference>
<dbReference type="Pfam" id="PF00899">
    <property type="entry name" value="ThiF"/>
    <property type="match status" value="1"/>
</dbReference>
<comment type="caution">
    <text evidence="14">The sequence shown here is derived from an EMBL/GenBank/DDBJ whole genome shotgun (WGS) entry which is preliminary data.</text>
</comment>
<dbReference type="InterPro" id="IPR038252">
    <property type="entry name" value="UBA_E1_C_sf"/>
</dbReference>
<dbReference type="InterPro" id="IPR042449">
    <property type="entry name" value="Ub-E1_IAD_1"/>
</dbReference>
<evidence type="ECO:0000256" key="10">
    <source>
        <dbReference type="PROSITE-ProRule" id="PRU10132"/>
    </source>
</evidence>
<dbReference type="Gene3D" id="1.10.10.2660">
    <property type="entry name" value="Ubiquitin-activating enzyme E1, SCCH domain"/>
    <property type="match status" value="1"/>
</dbReference>
<evidence type="ECO:0000256" key="4">
    <source>
        <dbReference type="ARBA" id="ARBA00005673"/>
    </source>
</evidence>
<evidence type="ECO:0000256" key="3">
    <source>
        <dbReference type="ARBA" id="ARBA00004906"/>
    </source>
</evidence>
<dbReference type="InterPro" id="IPR018075">
    <property type="entry name" value="UBQ-activ_enz_E1"/>
</dbReference>
<evidence type="ECO:0000256" key="6">
    <source>
        <dbReference type="ARBA" id="ARBA00022598"/>
    </source>
</evidence>
<keyword evidence="12" id="KW-0472">Membrane</keyword>
<comment type="catalytic activity">
    <reaction evidence="1">
        <text>ATP + ubiquitin + [E1 ubiquitin-activating enzyme]-L-cysteine = AMP + diphosphate + S-ubiquitinyl-[E1 ubiquitin-activating enzyme]-L-cysteine.</text>
        <dbReference type="EC" id="6.2.1.45"/>
    </reaction>
</comment>
<sequence length="1127" mass="125428">MLKLGLGSGFMIWAPIFLAIIIANDSLSLISIVMTCGLFGSLLYFMLPKRRPVEAVLVEGEGSENNIGKDSSSVLKKHRIDCYLESTAANSNKNTTSVIGNCSGISSERGGVEEKVSMALGDSNPVEIDEDLHSRQLAVYGRETMRRLFASNVLVSGMQGLGVEIAKNLVLAGVKMVTLHDEGVVELWDLSSNFVFSENDVGANRALASVQKLQELNNAVVISTLTTELTKEHLSKFQVWSSGSYSKPLNLRRIQKAVVFTDVTFEKAIEFNDYCHDHKPPISFIKAEVRGLFGSIFCDFGPEFTVFDVDGEEPRTGIIASISNDNPALVSCVDDERLEFQDGDLVALSEEDTSDFGIYEKGGIVTQIKEPKVLNFKTLREAIKDPGDFLLSDFSKFDRPPLLHLAFQALDKFVSEMGRLPVAGSEVDAQKLVSLASLINENSGDDRLEDINPKLLRHFAFGARAVLNPMAAMFGGIVGQEVVKACSGKFHPLFQFFYFDSVESLPTANLDPSEFMPLNSRYDAQISVFGLKLQKKLEDANLFVVGSGALGCEFLKNLALMGVSCGKQGKLTITDDDVIEKSNLSRQFLFRDWNIGQAKSTVAASAAALINPHLRIDALQNRVGSQTENVFDDTFWENLTAVVNALDNVNARLYVDQRCLYFQKPLLESGTLGAKCNTQMVIPHLTENYGASRDPPEKQAPMCTVHSFPHNIDHCLTWARSEFEGLVEKTPAEVNAYLSNPVEYTNAMNKAGDAQSRDTLEHVLECLKKEKCETLQDCISWARLKFEDYFSDRVKQLIYTFPEDASTSTGAPFWSAPKRFPHPLQFSSTDPSHLHFVMAASILRAETFGIPVPDRVRNPKVIAEAVDKVIVPDFQPKEGVKIETDEKATNLSNASVDDAVIISELIRKLELCRENLPAGFRMKPIQFEKDDDTNYHMDLIAGLANMRARNYSIPEVDKLKAKFIAGRIIPAIATSTAMATGLVCLELYKVLDGRHKVEDYRNTFANLALPLFSMAEPVPCKVIKHQDLSWTVWDRWTLKNNPTLRELLQWFTGKGLSAYSISFGSCLLYNSMFPRHRERMDRKVVDLVREVAKVALPAYRRHFDVVVACDDDEGNDVDIPTVSIYFR</sequence>
<dbReference type="EC" id="6.2.1.45" evidence="5"/>
<comment type="function">
    <text evidence="2">Activates ubiquitin by first adenylating its C-terminal glycine residue with ATP, and thereafter linking this residue to the side chain of a cysteine residue in E1, yielding a ubiquitin-E1 thioester and free AMP.</text>
</comment>
<dbReference type="FunFam" id="3.40.50.12550:FF:000001">
    <property type="entry name" value="Ubiquitin-activating enzyme E1 1"/>
    <property type="match status" value="1"/>
</dbReference>
<organism evidence="14 15">
    <name type="scientific">Salix udensis</name>
    <dbReference type="NCBI Taxonomy" id="889485"/>
    <lineage>
        <taxon>Eukaryota</taxon>
        <taxon>Viridiplantae</taxon>
        <taxon>Streptophyta</taxon>
        <taxon>Embryophyta</taxon>
        <taxon>Tracheophyta</taxon>
        <taxon>Spermatophyta</taxon>
        <taxon>Magnoliopsida</taxon>
        <taxon>eudicotyledons</taxon>
        <taxon>Gunneridae</taxon>
        <taxon>Pentapetalae</taxon>
        <taxon>rosids</taxon>
        <taxon>fabids</taxon>
        <taxon>Malpighiales</taxon>
        <taxon>Salicaceae</taxon>
        <taxon>Saliceae</taxon>
        <taxon>Salix</taxon>
    </lineage>
</organism>
<dbReference type="FunFam" id="3.50.50.80:FF:000003">
    <property type="entry name" value="Ubiquitin-activating enzyme E1 2"/>
    <property type="match status" value="1"/>
</dbReference>
<evidence type="ECO:0000256" key="11">
    <source>
        <dbReference type="RuleBase" id="RU000519"/>
    </source>
</evidence>
<evidence type="ECO:0000256" key="5">
    <source>
        <dbReference type="ARBA" id="ARBA00012990"/>
    </source>
</evidence>
<dbReference type="Gene3D" id="3.10.290.60">
    <property type="entry name" value="Ubiquitin-activating enzyme E1, UFD domain"/>
    <property type="match status" value="1"/>
</dbReference>
<dbReference type="NCBIfam" id="TIGR01408">
    <property type="entry name" value="Ube1"/>
    <property type="match status" value="1"/>
</dbReference>